<dbReference type="PANTHER" id="PTHR30188">
    <property type="entry name" value="ABC TRANSPORTER PERMEASE PROTEIN-RELATED"/>
    <property type="match status" value="1"/>
</dbReference>
<name>A0A835H9M4_9MAGN</name>
<evidence type="ECO:0000256" key="1">
    <source>
        <dbReference type="SAM" id="Phobius"/>
    </source>
</evidence>
<keyword evidence="3" id="KW-1185">Reference proteome</keyword>
<dbReference type="GO" id="GO:0043190">
    <property type="term" value="C:ATP-binding cassette (ABC) transporter complex"/>
    <property type="evidence" value="ECO:0007669"/>
    <property type="project" value="InterPro"/>
</dbReference>
<dbReference type="Pfam" id="PF02405">
    <property type="entry name" value="MlaE"/>
    <property type="match status" value="1"/>
</dbReference>
<organism evidence="2 3">
    <name type="scientific">Coptis chinensis</name>
    <dbReference type="NCBI Taxonomy" id="261450"/>
    <lineage>
        <taxon>Eukaryota</taxon>
        <taxon>Viridiplantae</taxon>
        <taxon>Streptophyta</taxon>
        <taxon>Embryophyta</taxon>
        <taxon>Tracheophyta</taxon>
        <taxon>Spermatophyta</taxon>
        <taxon>Magnoliopsida</taxon>
        <taxon>Ranunculales</taxon>
        <taxon>Ranunculaceae</taxon>
        <taxon>Coptidoideae</taxon>
        <taxon>Coptis</taxon>
    </lineage>
</organism>
<dbReference type="AlphaFoldDB" id="A0A835H9M4"/>
<accession>A0A835H9M4</accession>
<protein>
    <submittedName>
        <fullName evidence="2">Uncharacterized protein</fullName>
    </submittedName>
</protein>
<dbReference type="OrthoDB" id="6500128at2759"/>
<sequence>MSIVVARCIGSAFAAELGTMQVSKQIDTLRVLGTDPVDYLVTPRVIGCCVVLPILTLICFTVGLASSALLADGVYGVSINIILESARRALNPWDIISAMIKLQVFGGIELFLLSAMLGVLQFLEVLKALGSLLFRQWCYLLFNESNPIYLIQGYDICHV</sequence>
<evidence type="ECO:0000313" key="3">
    <source>
        <dbReference type="Proteomes" id="UP000631114"/>
    </source>
</evidence>
<proteinExistence type="predicted"/>
<dbReference type="InterPro" id="IPR030802">
    <property type="entry name" value="Permease_MalE"/>
</dbReference>
<dbReference type="GO" id="GO:0005548">
    <property type="term" value="F:phospholipid transporter activity"/>
    <property type="evidence" value="ECO:0007669"/>
    <property type="project" value="TreeGrafter"/>
</dbReference>
<keyword evidence="1" id="KW-0472">Membrane</keyword>
<keyword evidence="1" id="KW-0812">Transmembrane</keyword>
<comment type="caution">
    <text evidence="2">The sequence shown here is derived from an EMBL/GenBank/DDBJ whole genome shotgun (WGS) entry which is preliminary data.</text>
</comment>
<feature type="transmembrane region" description="Helical" evidence="1">
    <location>
        <begin position="104"/>
        <end position="123"/>
    </location>
</feature>
<gene>
    <name evidence="2" type="ORF">IFM89_038416</name>
</gene>
<evidence type="ECO:0000313" key="2">
    <source>
        <dbReference type="EMBL" id="KAF9595281.1"/>
    </source>
</evidence>
<feature type="transmembrane region" description="Helical" evidence="1">
    <location>
        <begin position="50"/>
        <end position="83"/>
    </location>
</feature>
<dbReference type="Proteomes" id="UP000631114">
    <property type="component" value="Unassembled WGS sequence"/>
</dbReference>
<dbReference type="EMBL" id="JADFTS010000008">
    <property type="protein sequence ID" value="KAF9595281.1"/>
    <property type="molecule type" value="Genomic_DNA"/>
</dbReference>
<keyword evidence="1" id="KW-1133">Transmembrane helix</keyword>
<reference evidence="2 3" key="1">
    <citation type="submission" date="2020-10" db="EMBL/GenBank/DDBJ databases">
        <title>The Coptis chinensis genome and diversification of protoberbering-type alkaloids.</title>
        <authorList>
            <person name="Wang B."/>
            <person name="Shu S."/>
            <person name="Song C."/>
            <person name="Liu Y."/>
        </authorList>
    </citation>
    <scope>NUCLEOTIDE SEQUENCE [LARGE SCALE GENOMIC DNA]</scope>
    <source>
        <strain evidence="2">HL-2020</strain>
        <tissue evidence="2">Leaf</tissue>
    </source>
</reference>
<dbReference type="PANTHER" id="PTHR30188:SF4">
    <property type="entry name" value="PROTEIN TRIGALACTOSYLDIACYLGLYCEROL 1, CHLOROPLASTIC"/>
    <property type="match status" value="1"/>
</dbReference>